<reference evidence="14 15" key="1">
    <citation type="submission" date="2018-11" db="EMBL/GenBank/DDBJ databases">
        <title>Genome sequence of Apiotrichum porosum DSM 27194.</title>
        <authorList>
            <person name="Aliyu H."/>
            <person name="Gorte O."/>
            <person name="Ochsenreither K."/>
        </authorList>
    </citation>
    <scope>NUCLEOTIDE SEQUENCE [LARGE SCALE GENOMIC DNA]</scope>
    <source>
        <strain evidence="14 15">DSM 27194</strain>
    </source>
</reference>
<evidence type="ECO:0000256" key="2">
    <source>
        <dbReference type="ARBA" id="ARBA00012513"/>
    </source>
</evidence>
<feature type="compositionally biased region" description="Low complexity" evidence="12">
    <location>
        <begin position="133"/>
        <end position="154"/>
    </location>
</feature>
<keyword evidence="3" id="KW-0723">Serine/threonine-protein kinase</keyword>
<comment type="catalytic activity">
    <reaction evidence="10">
        <text>L-threonyl-[protein] + ATP = O-phospho-L-threonyl-[protein] + ADP + H(+)</text>
        <dbReference type="Rhea" id="RHEA:46608"/>
        <dbReference type="Rhea" id="RHEA-COMP:11060"/>
        <dbReference type="Rhea" id="RHEA-COMP:11605"/>
        <dbReference type="ChEBI" id="CHEBI:15378"/>
        <dbReference type="ChEBI" id="CHEBI:30013"/>
        <dbReference type="ChEBI" id="CHEBI:30616"/>
        <dbReference type="ChEBI" id="CHEBI:61977"/>
        <dbReference type="ChEBI" id="CHEBI:456216"/>
        <dbReference type="EC" id="2.7.11.1"/>
    </reaction>
</comment>
<feature type="region of interest" description="Disordered" evidence="12">
    <location>
        <begin position="1"/>
        <end position="73"/>
    </location>
</feature>
<keyword evidence="4" id="KW-0808">Transferase</keyword>
<dbReference type="GO" id="GO:0004674">
    <property type="term" value="F:protein serine/threonine kinase activity"/>
    <property type="evidence" value="ECO:0007669"/>
    <property type="project" value="UniProtKB-KW"/>
</dbReference>
<dbReference type="PANTHER" id="PTHR45723">
    <property type="entry name" value="SERINE/THREONINE-PROTEIN KINASE RIO1"/>
    <property type="match status" value="1"/>
</dbReference>
<evidence type="ECO:0000256" key="4">
    <source>
        <dbReference type="ARBA" id="ARBA00022679"/>
    </source>
</evidence>
<keyword evidence="15" id="KW-1185">Reference proteome</keyword>
<organism evidence="14 15">
    <name type="scientific">Apiotrichum porosum</name>
    <dbReference type="NCBI Taxonomy" id="105984"/>
    <lineage>
        <taxon>Eukaryota</taxon>
        <taxon>Fungi</taxon>
        <taxon>Dikarya</taxon>
        <taxon>Basidiomycota</taxon>
        <taxon>Agaricomycotina</taxon>
        <taxon>Tremellomycetes</taxon>
        <taxon>Trichosporonales</taxon>
        <taxon>Trichosporonaceae</taxon>
        <taxon>Apiotrichum</taxon>
    </lineage>
</organism>
<dbReference type="Proteomes" id="UP000279236">
    <property type="component" value="Unassembled WGS sequence"/>
</dbReference>
<evidence type="ECO:0000256" key="11">
    <source>
        <dbReference type="ARBA" id="ARBA00048679"/>
    </source>
</evidence>
<dbReference type="OrthoDB" id="205248at2759"/>
<feature type="region of interest" description="Disordered" evidence="12">
    <location>
        <begin position="116"/>
        <end position="158"/>
    </location>
</feature>
<dbReference type="Gene3D" id="1.10.510.10">
    <property type="entry name" value="Transferase(Phosphotransferase) domain 1"/>
    <property type="match status" value="1"/>
</dbReference>
<feature type="compositionally biased region" description="Basic and acidic residues" evidence="12">
    <location>
        <begin position="661"/>
        <end position="682"/>
    </location>
</feature>
<dbReference type="SUPFAM" id="SSF56112">
    <property type="entry name" value="Protein kinase-like (PK-like)"/>
    <property type="match status" value="1"/>
</dbReference>
<dbReference type="PROSITE" id="PS01245">
    <property type="entry name" value="RIO1"/>
    <property type="match status" value="1"/>
</dbReference>
<keyword evidence="8" id="KW-0067">ATP-binding</keyword>
<dbReference type="GO" id="GO:0046872">
    <property type="term" value="F:metal ion binding"/>
    <property type="evidence" value="ECO:0007669"/>
    <property type="project" value="UniProtKB-KW"/>
</dbReference>
<evidence type="ECO:0000256" key="7">
    <source>
        <dbReference type="ARBA" id="ARBA00022777"/>
    </source>
</evidence>
<sequence>MSTQDIAPENTAAEATDLPETRADGKAYIDDDGAPCDDDKDAEVDDGSSVEMESSDDERLNVNGGWPEDPNDFDRVAYEELDEDAQLDWGVEDEDWELADGDFTKQYNRVRQAYGAADTPAGPSRSNAGPAVSRPLPARNANAARAHRSAPASAGTTGKNIVNPAVMLGGVAANPKSAFDRANQKDKADRATHEQVLDARTRLVLSALVNRGYFGVIDGVVSTGKEANVYLAYKGENPPAVPSPYPDTIAVKIYRTSILNFRARQNYIVGEHRFKGGYSAAKNPRKMVRLWAEKELRNLRRLVQGGVRAPIVIEQRENVLVMEFLGIGGTASPRLKDADISKSKLPRLYGEALVSMRRMYNQCKLVHADLSEYNILYHANHLYIIDVSQSVEHDHPSAFDFLRSDIRNIEDYFVKRSSGEVRTLGLRRAWKFIVDESVGLTREEEEGDEGEAKLLDVLRAWLDEPEPELVMGAEVLAGGASEGGSSTTAVTTDGAASASTTLSAGEAQAAAAAQAKAKSDVDDAVFFSSYIPRSLGEVYDPERDVALLRAGHGDKLIYAGIAGLSLGGDKPAAAAAAVEEVAVEEPVAKDEVIEAAEVPSASPAVDATAADKPAAAAVVEDQDKPKIKKKGVHFEDDLPESEEDDDQAEDDEVHGRKSRGFRNEDKEANKERKKALKEEAREKRKNKMPKSEKARLIKKSSGRS</sequence>
<dbReference type="GO" id="GO:0005524">
    <property type="term" value="F:ATP binding"/>
    <property type="evidence" value="ECO:0007669"/>
    <property type="project" value="UniProtKB-KW"/>
</dbReference>
<dbReference type="RefSeq" id="XP_028480694.1">
    <property type="nucleotide sequence ID" value="XM_028616837.1"/>
</dbReference>
<evidence type="ECO:0000256" key="1">
    <source>
        <dbReference type="ARBA" id="ARBA00009196"/>
    </source>
</evidence>
<dbReference type="InterPro" id="IPR051272">
    <property type="entry name" value="RIO-type_Ser/Thr_kinase"/>
</dbReference>
<gene>
    <name evidence="14" type="primary">RIO1</name>
    <name evidence="14" type="ORF">EHS24_001031</name>
</gene>
<dbReference type="EMBL" id="RSCE01000001">
    <property type="protein sequence ID" value="RSH88486.1"/>
    <property type="molecule type" value="Genomic_DNA"/>
</dbReference>
<dbReference type="EC" id="2.7.11.1" evidence="2"/>
<evidence type="ECO:0000256" key="12">
    <source>
        <dbReference type="SAM" id="MobiDB-lite"/>
    </source>
</evidence>
<accession>A0A427YBQ0</accession>
<comment type="similarity">
    <text evidence="1">Belongs to the protein kinase superfamily. RIO-type Ser/Thr kinase family.</text>
</comment>
<evidence type="ECO:0000313" key="14">
    <source>
        <dbReference type="EMBL" id="RSH88486.1"/>
    </source>
</evidence>
<dbReference type="STRING" id="105984.A0A427YBQ0"/>
<keyword evidence="9" id="KW-0460">Magnesium</keyword>
<feature type="domain" description="RIO kinase" evidence="13">
    <location>
        <begin position="186"/>
        <end position="435"/>
    </location>
</feature>
<dbReference type="InterPro" id="IPR000687">
    <property type="entry name" value="RIO_kinase"/>
</dbReference>
<dbReference type="SMART" id="SM00090">
    <property type="entry name" value="RIO"/>
    <property type="match status" value="1"/>
</dbReference>
<dbReference type="CDD" id="cd05147">
    <property type="entry name" value="RIO1_euk"/>
    <property type="match status" value="1"/>
</dbReference>
<evidence type="ECO:0000256" key="6">
    <source>
        <dbReference type="ARBA" id="ARBA00022741"/>
    </source>
</evidence>
<dbReference type="GeneID" id="39585574"/>
<evidence type="ECO:0000256" key="3">
    <source>
        <dbReference type="ARBA" id="ARBA00022527"/>
    </source>
</evidence>
<keyword evidence="5" id="KW-0479">Metal-binding</keyword>
<keyword evidence="6" id="KW-0547">Nucleotide-binding</keyword>
<feature type="compositionally biased region" description="Acidic residues" evidence="12">
    <location>
        <begin position="30"/>
        <end position="56"/>
    </location>
</feature>
<proteinExistence type="inferred from homology"/>
<evidence type="ECO:0000259" key="13">
    <source>
        <dbReference type="SMART" id="SM00090"/>
    </source>
</evidence>
<evidence type="ECO:0000256" key="10">
    <source>
        <dbReference type="ARBA" id="ARBA00047899"/>
    </source>
</evidence>
<evidence type="ECO:0000256" key="9">
    <source>
        <dbReference type="ARBA" id="ARBA00022842"/>
    </source>
</evidence>
<dbReference type="InterPro" id="IPR018935">
    <property type="entry name" value="RIO_kinase_CS"/>
</dbReference>
<dbReference type="Gene3D" id="3.30.200.20">
    <property type="entry name" value="Phosphorylase Kinase, domain 1"/>
    <property type="match status" value="1"/>
</dbReference>
<dbReference type="InterPro" id="IPR011009">
    <property type="entry name" value="Kinase-like_dom_sf"/>
</dbReference>
<dbReference type="InterPro" id="IPR018934">
    <property type="entry name" value="RIO_dom"/>
</dbReference>
<comment type="caution">
    <text evidence="14">The sequence shown here is derived from an EMBL/GenBank/DDBJ whole genome shotgun (WGS) entry which is preliminary data.</text>
</comment>
<name>A0A427YBQ0_9TREE</name>
<evidence type="ECO:0000256" key="5">
    <source>
        <dbReference type="ARBA" id="ARBA00022723"/>
    </source>
</evidence>
<dbReference type="AlphaFoldDB" id="A0A427YBQ0"/>
<evidence type="ECO:0000313" key="15">
    <source>
        <dbReference type="Proteomes" id="UP000279236"/>
    </source>
</evidence>
<feature type="compositionally biased region" description="Acidic residues" evidence="12">
    <location>
        <begin position="637"/>
        <end position="652"/>
    </location>
</feature>
<feature type="compositionally biased region" description="Basic and acidic residues" evidence="12">
    <location>
        <begin position="19"/>
        <end position="29"/>
    </location>
</feature>
<evidence type="ECO:0000256" key="8">
    <source>
        <dbReference type="ARBA" id="ARBA00022840"/>
    </source>
</evidence>
<protein>
    <recommendedName>
        <fullName evidence="2">non-specific serine/threonine protein kinase</fullName>
        <ecNumber evidence="2">2.7.11.1</ecNumber>
    </recommendedName>
</protein>
<keyword evidence="7 14" id="KW-0418">Kinase</keyword>
<feature type="region of interest" description="Disordered" evidence="12">
    <location>
        <begin position="616"/>
        <end position="704"/>
    </location>
</feature>
<dbReference type="Pfam" id="PF01163">
    <property type="entry name" value="RIO1"/>
    <property type="match status" value="1"/>
</dbReference>
<comment type="catalytic activity">
    <reaction evidence="11">
        <text>L-seryl-[protein] + ATP = O-phospho-L-seryl-[protein] + ADP + H(+)</text>
        <dbReference type="Rhea" id="RHEA:17989"/>
        <dbReference type="Rhea" id="RHEA-COMP:9863"/>
        <dbReference type="Rhea" id="RHEA-COMP:11604"/>
        <dbReference type="ChEBI" id="CHEBI:15378"/>
        <dbReference type="ChEBI" id="CHEBI:29999"/>
        <dbReference type="ChEBI" id="CHEBI:30616"/>
        <dbReference type="ChEBI" id="CHEBI:83421"/>
        <dbReference type="ChEBI" id="CHEBI:456216"/>
        <dbReference type="EC" id="2.7.11.1"/>
    </reaction>
</comment>